<dbReference type="OrthoDB" id="67718at2157"/>
<proteinExistence type="predicted"/>
<dbReference type="KEGG" id="tprf:A3L09_10050"/>
<sequence>MECIDPNDDKWSEDWVIFPARGGCRAFKGADRVYLLEWTGYLIEGKDLEAVLINGKPAKRLKNGFFLVSFGNFVGFSNLTLKFRRKVIELPVEVLSLKVSKIYPGKFSSLRGHWVERLSHLQNIFVNVLTGDVLQYSSTIPFHLESPTEFSTVESEEPINELFAYHYLRSNSGRIISAFETVLHRIEKKLIVENEWLRADEVNDVTLETLLSIVQHPDYLSPAGEGVLIAEYLDGYAPTRVLGTRKYESPDTPENRFVKYLLNLLIEWGERVIGAFENENIAGIDEIRELLGKLEFIAMDGVWDDVGDMIVFPHTSQTLLKGNGYRDLLELYREFTAYVPFFEELGKAIDNKDIAKLYEYWCFFKLVGKLGNILGSRGLKLHVTPLGELSERGDVYAEFDNGWRLYYNKRLVPRKWSYSVTLRPDFSLFTGNPTRRKTQLIGVFDAKFKLDVVDEKGRREFDKETETAEKTGSYETWAKLEDIYKMHTYRDALGAKFAVVLYPGNRNVFFDKHNKRVTEILLEKMLTGNIQGVGYLSFTPEVKE</sequence>
<evidence type="ECO:0000313" key="3">
    <source>
        <dbReference type="Proteomes" id="UP000250179"/>
    </source>
</evidence>
<dbReference type="Pfam" id="PF04411">
    <property type="entry name" value="PDDEXK_7"/>
    <property type="match status" value="1"/>
</dbReference>
<dbReference type="AlphaFoldDB" id="A0A2Z2MFQ1"/>
<dbReference type="GeneID" id="33320760"/>
<organism evidence="2 3">
    <name type="scientific">Thermococcus profundus</name>
    <dbReference type="NCBI Taxonomy" id="49899"/>
    <lineage>
        <taxon>Archaea</taxon>
        <taxon>Methanobacteriati</taxon>
        <taxon>Methanobacteriota</taxon>
        <taxon>Thermococci</taxon>
        <taxon>Thermococcales</taxon>
        <taxon>Thermococcaceae</taxon>
        <taxon>Thermococcus</taxon>
    </lineage>
</organism>
<gene>
    <name evidence="2" type="ORF">A3L09_10050</name>
</gene>
<dbReference type="Proteomes" id="UP000250179">
    <property type="component" value="Chromosome"/>
</dbReference>
<dbReference type="InterPro" id="IPR018633">
    <property type="entry name" value="DUF2357"/>
</dbReference>
<reference evidence="2 3" key="1">
    <citation type="submission" date="2016-03" db="EMBL/GenBank/DDBJ databases">
        <title>Complete genome sequence of Thermococcus profundus strain DT5432.</title>
        <authorList>
            <person name="Oger P.M."/>
        </authorList>
    </citation>
    <scope>NUCLEOTIDE SEQUENCE [LARGE SCALE GENOMIC DNA]</scope>
    <source>
        <strain evidence="2 3">DT 5432</strain>
    </source>
</reference>
<feature type="domain" description="DUF2357" evidence="1">
    <location>
        <begin position="69"/>
        <end position="332"/>
    </location>
</feature>
<name>A0A2Z2MFQ1_THEPR</name>
<dbReference type="InterPro" id="IPR007505">
    <property type="entry name" value="PDDEXK_7"/>
</dbReference>
<dbReference type="Pfam" id="PF09823">
    <property type="entry name" value="DUF2357"/>
    <property type="match status" value="1"/>
</dbReference>
<evidence type="ECO:0000259" key="1">
    <source>
        <dbReference type="Pfam" id="PF09823"/>
    </source>
</evidence>
<accession>A0A2Z2MFQ1</accession>
<keyword evidence="3" id="KW-1185">Reference proteome</keyword>
<evidence type="ECO:0000313" key="2">
    <source>
        <dbReference type="EMBL" id="ASJ03572.1"/>
    </source>
</evidence>
<dbReference type="RefSeq" id="WP_088858829.1">
    <property type="nucleotide sequence ID" value="NZ_CP014862.1"/>
</dbReference>
<protein>
    <recommendedName>
        <fullName evidence="1">DUF2357 domain-containing protein</fullName>
    </recommendedName>
</protein>
<dbReference type="EMBL" id="CP014862">
    <property type="protein sequence ID" value="ASJ03572.1"/>
    <property type="molecule type" value="Genomic_DNA"/>
</dbReference>